<feature type="compositionally biased region" description="Basic and acidic residues" evidence="1">
    <location>
        <begin position="260"/>
        <end position="276"/>
    </location>
</feature>
<dbReference type="InterPro" id="IPR025451">
    <property type="entry name" value="DUF4211"/>
</dbReference>
<evidence type="ECO:0000256" key="1">
    <source>
        <dbReference type="SAM" id="MobiDB-lite"/>
    </source>
</evidence>
<dbReference type="PANTHER" id="PTHR14689">
    <property type="entry name" value="PHORBOL-ESTER_DAG-TYPE DOMAIN-CONTAINING PROTEIN"/>
    <property type="match status" value="1"/>
</dbReference>
<accession>A0ABR3SRY2</accession>
<comment type="caution">
    <text evidence="3">The sequence shown here is derived from an EMBL/GenBank/DDBJ whole genome shotgun (WGS) entry which is preliminary data.</text>
</comment>
<proteinExistence type="predicted"/>
<dbReference type="Proteomes" id="UP001521116">
    <property type="component" value="Unassembled WGS sequence"/>
</dbReference>
<feature type="region of interest" description="Disordered" evidence="1">
    <location>
        <begin position="1"/>
        <end position="326"/>
    </location>
</feature>
<keyword evidence="4" id="KW-1185">Reference proteome</keyword>
<feature type="domain" description="DUF4211" evidence="2">
    <location>
        <begin position="347"/>
        <end position="486"/>
    </location>
</feature>
<dbReference type="PANTHER" id="PTHR14689:SF0">
    <property type="entry name" value="COILED-COIL DOMAIN-CONTAINING PROTEIN 82"/>
    <property type="match status" value="1"/>
</dbReference>
<organism evidence="3 4">
    <name type="scientific">Neofusicoccum ribis</name>
    <dbReference type="NCBI Taxonomy" id="45134"/>
    <lineage>
        <taxon>Eukaryota</taxon>
        <taxon>Fungi</taxon>
        <taxon>Dikarya</taxon>
        <taxon>Ascomycota</taxon>
        <taxon>Pezizomycotina</taxon>
        <taxon>Dothideomycetes</taxon>
        <taxon>Dothideomycetes incertae sedis</taxon>
        <taxon>Botryosphaeriales</taxon>
        <taxon>Botryosphaeriaceae</taxon>
        <taxon>Neofusicoccum</taxon>
    </lineage>
</organism>
<protein>
    <recommendedName>
        <fullName evidence="2">DUF4211 domain-containing protein</fullName>
    </recommendedName>
</protein>
<dbReference type="EMBL" id="JAJVDC020000065">
    <property type="protein sequence ID" value="KAL1628088.1"/>
    <property type="molecule type" value="Genomic_DNA"/>
</dbReference>
<reference evidence="3 4" key="1">
    <citation type="submission" date="2024-02" db="EMBL/GenBank/DDBJ databases">
        <title>De novo assembly and annotation of 12 fungi associated with fruit tree decline syndrome in Ontario, Canada.</title>
        <authorList>
            <person name="Sulman M."/>
            <person name="Ellouze W."/>
            <person name="Ilyukhin E."/>
        </authorList>
    </citation>
    <scope>NUCLEOTIDE SEQUENCE [LARGE SCALE GENOMIC DNA]</scope>
    <source>
        <strain evidence="3 4">M1-105</strain>
    </source>
</reference>
<feature type="compositionally biased region" description="Acidic residues" evidence="1">
    <location>
        <begin position="491"/>
        <end position="506"/>
    </location>
</feature>
<feature type="compositionally biased region" description="Acidic residues" evidence="1">
    <location>
        <begin position="179"/>
        <end position="189"/>
    </location>
</feature>
<sequence length="609" mass="68602">MGQHIKSETGLGVGDSSDSDSEPVPRSHRKRNNVDSSKRSPPNKTRPAVKEESKSSSEGVPDADSSSEDIPTRRRTQPVTPKSRSSWSKKKASPEAPRTSPPADRRQTRASQRSTQIRKAVLNLSDDDTDELEVFGRPSSRLQDTGFGEAESSGDDVLVSSPGSMKRKNKKGNNAPEVYSEEEESEDEIPVSSRKRRPRPALDSDGEPVAGRQKRRLPSALRQEQADLEEDLEFLGSSPRKLDVSRRPRSAPRVMNARQKALEALKRRRAGEKDPSPEEEEQSLPRRRRALYDTESESESLPDEEEEEEDDDEPGEDDENDLPDEPHATVHQATTMDMFQEDDDDENFVIEDDDETIGVPDDSATLPLEFSSLGRAKAKDLFKYAVEWMVQKKLNPGFPIRDPVYDLAFRKLDDEVRGLAGSKFTSSVWTRDFTKALHARPEILVTEIAGTSRFLLEDHCGACNRRNHPATFDVQFTGKAYDRDTLSDVDSSSDSEDGEDDDDVSYDADGNPIPPDTTVFHVGVFCKTNAETAHTLAHWRHHLYSWVVGWLEMQGHLDPDKIVERDGWKTKKRNKYANKIVDEMQASGEIKRLYQDFRSSIDHAREAKI</sequence>
<feature type="compositionally biased region" description="Low complexity" evidence="1">
    <location>
        <begin position="109"/>
        <end position="118"/>
    </location>
</feature>
<gene>
    <name evidence="3" type="ORF">SLS56_006018</name>
</gene>
<evidence type="ECO:0000259" key="2">
    <source>
        <dbReference type="Pfam" id="PF13926"/>
    </source>
</evidence>
<dbReference type="Pfam" id="PF13926">
    <property type="entry name" value="DUF4211"/>
    <property type="match status" value="1"/>
</dbReference>
<feature type="compositionally biased region" description="Acidic residues" evidence="1">
    <location>
        <begin position="294"/>
        <end position="323"/>
    </location>
</feature>
<name>A0ABR3SRY2_9PEZI</name>
<feature type="region of interest" description="Disordered" evidence="1">
    <location>
        <begin position="485"/>
        <end position="513"/>
    </location>
</feature>
<evidence type="ECO:0000313" key="4">
    <source>
        <dbReference type="Proteomes" id="UP001521116"/>
    </source>
</evidence>
<evidence type="ECO:0000313" key="3">
    <source>
        <dbReference type="EMBL" id="KAL1628088.1"/>
    </source>
</evidence>